<dbReference type="GO" id="GO:0043171">
    <property type="term" value="P:peptide catabolic process"/>
    <property type="evidence" value="ECO:0007669"/>
    <property type="project" value="UniProtKB-UniRule"/>
</dbReference>
<name>A0A6N6MA79_9FLAO</name>
<dbReference type="EMBL" id="WACR01000001">
    <property type="protein sequence ID" value="KAB1066071.1"/>
    <property type="molecule type" value="Genomic_DNA"/>
</dbReference>
<keyword evidence="3 7" id="KW-0645">Protease</keyword>
<evidence type="ECO:0000256" key="3">
    <source>
        <dbReference type="ARBA" id="ARBA00022670"/>
    </source>
</evidence>
<dbReference type="InterPro" id="IPR043504">
    <property type="entry name" value="Peptidase_S1_PA_chymotrypsin"/>
</dbReference>
<dbReference type="SUPFAM" id="SSF50494">
    <property type="entry name" value="Trypsin-like serine proteases"/>
    <property type="match status" value="1"/>
</dbReference>
<dbReference type="EC" id="3.4.14.-" evidence="7"/>
<dbReference type="InterPro" id="IPR009003">
    <property type="entry name" value="Peptidase_S1_PA"/>
</dbReference>
<dbReference type="InterPro" id="IPR019500">
    <property type="entry name" value="Pep_S46"/>
</dbReference>
<evidence type="ECO:0000256" key="7">
    <source>
        <dbReference type="RuleBase" id="RU366067"/>
    </source>
</evidence>
<evidence type="ECO:0000256" key="2">
    <source>
        <dbReference type="ARBA" id="ARBA00022438"/>
    </source>
</evidence>
<protein>
    <recommendedName>
        <fullName evidence="7">Dipeptidyl-peptidase</fullName>
        <ecNumber evidence="7">3.4.14.-</ecNumber>
    </recommendedName>
</protein>
<feature type="region of interest" description="Disordered" evidence="8">
    <location>
        <begin position="720"/>
        <end position="749"/>
    </location>
</feature>
<dbReference type="RefSeq" id="WP_151166059.1">
    <property type="nucleotide sequence ID" value="NZ_WACR01000001.1"/>
</dbReference>
<dbReference type="GO" id="GO:0070009">
    <property type="term" value="F:serine-type aminopeptidase activity"/>
    <property type="evidence" value="ECO:0007669"/>
    <property type="project" value="UniProtKB-UniRule"/>
</dbReference>
<organism evidence="9 10">
    <name type="scientific">Salibacter halophilus</name>
    <dbReference type="NCBI Taxonomy" id="1803916"/>
    <lineage>
        <taxon>Bacteria</taxon>
        <taxon>Pseudomonadati</taxon>
        <taxon>Bacteroidota</taxon>
        <taxon>Flavobacteriia</taxon>
        <taxon>Flavobacteriales</taxon>
        <taxon>Salibacteraceae</taxon>
        <taxon>Salibacter</taxon>
    </lineage>
</organism>
<dbReference type="PANTHER" id="PTHR38469">
    <property type="entry name" value="PERIPLASMIC PEPTIDASE SUBFAMILY S1B"/>
    <property type="match status" value="1"/>
</dbReference>
<dbReference type="AlphaFoldDB" id="A0A6N6MA79"/>
<keyword evidence="2 7" id="KW-0031">Aminopeptidase</keyword>
<keyword evidence="4" id="KW-0732">Signal</keyword>
<dbReference type="GO" id="GO:0008239">
    <property type="term" value="F:dipeptidyl-peptidase activity"/>
    <property type="evidence" value="ECO:0007669"/>
    <property type="project" value="UniProtKB-UniRule"/>
</dbReference>
<feature type="compositionally biased region" description="Basic and acidic residues" evidence="8">
    <location>
        <begin position="720"/>
        <end position="739"/>
    </location>
</feature>
<evidence type="ECO:0000256" key="1">
    <source>
        <dbReference type="ARBA" id="ARBA00010491"/>
    </source>
</evidence>
<dbReference type="Gene3D" id="2.40.10.10">
    <property type="entry name" value="Trypsin-like serine proteases"/>
    <property type="match status" value="1"/>
</dbReference>
<evidence type="ECO:0000313" key="9">
    <source>
        <dbReference type="EMBL" id="KAB1066071.1"/>
    </source>
</evidence>
<dbReference type="GO" id="GO:0006508">
    <property type="term" value="P:proteolysis"/>
    <property type="evidence" value="ECO:0007669"/>
    <property type="project" value="UniProtKB-KW"/>
</dbReference>
<comment type="similarity">
    <text evidence="1 7">Belongs to the peptidase S46 family.</text>
</comment>
<evidence type="ECO:0000313" key="10">
    <source>
        <dbReference type="Proteomes" id="UP000435357"/>
    </source>
</evidence>
<feature type="compositionally biased region" description="Polar residues" evidence="8">
    <location>
        <begin position="740"/>
        <end position="749"/>
    </location>
</feature>
<keyword evidence="5 7" id="KW-0378">Hydrolase</keyword>
<comment type="function">
    <text evidence="7">Catalyzes the removal of dipeptides from the N-terminus of oligopeptides.</text>
</comment>
<keyword evidence="10" id="KW-1185">Reference proteome</keyword>
<evidence type="ECO:0000256" key="5">
    <source>
        <dbReference type="ARBA" id="ARBA00022801"/>
    </source>
</evidence>
<accession>A0A6N6MA79</accession>
<gene>
    <name evidence="9" type="ORF">F3059_00970</name>
</gene>
<evidence type="ECO:0000256" key="6">
    <source>
        <dbReference type="ARBA" id="ARBA00022825"/>
    </source>
</evidence>
<comment type="caution">
    <text evidence="9">The sequence shown here is derived from an EMBL/GenBank/DDBJ whole genome shotgun (WGS) entry which is preliminary data.</text>
</comment>
<dbReference type="Pfam" id="PF10459">
    <property type="entry name" value="Peptidase_S46"/>
    <property type="match status" value="1"/>
</dbReference>
<evidence type="ECO:0000256" key="8">
    <source>
        <dbReference type="SAM" id="MobiDB-lite"/>
    </source>
</evidence>
<keyword evidence="6 7" id="KW-0720">Serine protease</keyword>
<evidence type="ECO:0000256" key="4">
    <source>
        <dbReference type="ARBA" id="ARBA00022729"/>
    </source>
</evidence>
<proteinExistence type="inferred from homology"/>
<dbReference type="OrthoDB" id="9805367at2"/>
<dbReference type="PANTHER" id="PTHR38469:SF1">
    <property type="entry name" value="PERIPLASMIC PEPTIDASE SUBFAMILY S1B"/>
    <property type="match status" value="1"/>
</dbReference>
<dbReference type="Proteomes" id="UP000435357">
    <property type="component" value="Unassembled WGS sequence"/>
</dbReference>
<sequence length="749" mass="85795">MKRIVGLVLVLMFGFQIASRANEGMWLPMFIDRLNYEDMQKMGLKLTPEEIYSVNHSSLKDAIVMLNGGSCTAEVISKDGMLLTNHHCAYGVIQQNSTEEHNYLEDGFWAGNYGEELKADGMTASFLVRMEDVSDKINEALQDTMSEDERSQVIRQLSQTIKKEATEGTDYNASVKSFFGGNEFYLFVYKTYRDVRLVGAPPSSIGKFGGNTDNWMWPRHTGDFSLLRIYSDQEGEPADFDQKNVPLKPNYHLPLSIDGVEKGDFAMIMGYPGSTDRYLTASGVEMAITKDQPARVKIRGKRLDVMKEHMDADKKVDIQYASKYAGVSNYYKYFIGQTEQIKNNDVIEKKKELEKEFQRWVNKKPARKAKYGDALNLINEGYKELEEYILPQTYFGEAVFGSEILLMGYYLSPMRGILEQKDPDPKQLNAQIQRVKSRAKDFYKDYDVATDKDVTAELLKIYYNDIDKDIQPEYFKKIVKRKGPDFHDVADYIFRKSMLSDTNELKDFLNKPKARKLDRDPAVRLAGAFLSKYRNEISAKTSEINAKIDRGNRLFIAGLREMNPDKKYYPNANSTMRLTYGQVLDYYPRDAVYYNYYTTLEGVMEKKDPTDDEFIVPDRLVKLYENKNYGRYAADDGTLRVNFLTNNDITGGNSGSPVINGKGELIGCAFDGNWEAMSGDIFFEDEIQRTIVADIRYILFVIDKYAGASHLLRQMTIVKSEEETQKSTEPSIKEVKEAPKSQNNAERKK</sequence>
<reference evidence="9 10" key="1">
    <citation type="submission" date="2019-09" db="EMBL/GenBank/DDBJ databases">
        <title>Genomes of Cryomorphaceae.</title>
        <authorList>
            <person name="Bowman J.P."/>
        </authorList>
    </citation>
    <scope>NUCLEOTIDE SEQUENCE [LARGE SCALE GENOMIC DNA]</scope>
    <source>
        <strain evidence="9 10">KCTC 52047</strain>
    </source>
</reference>